<comment type="caution">
    <text evidence="2">The sequence shown here is derived from an EMBL/GenBank/DDBJ whole genome shotgun (WGS) entry which is preliminary data.</text>
</comment>
<evidence type="ECO:0000313" key="3">
    <source>
        <dbReference type="Proteomes" id="UP001159641"/>
    </source>
</evidence>
<feature type="compositionally biased region" description="Gly residues" evidence="1">
    <location>
        <begin position="21"/>
        <end position="38"/>
    </location>
</feature>
<keyword evidence="3" id="KW-1185">Reference proteome</keyword>
<feature type="region of interest" description="Disordered" evidence="1">
    <location>
        <begin position="1"/>
        <end position="40"/>
    </location>
</feature>
<evidence type="ECO:0000256" key="1">
    <source>
        <dbReference type="SAM" id="MobiDB-lite"/>
    </source>
</evidence>
<dbReference type="EMBL" id="JAIQCJ010001161">
    <property type="protein sequence ID" value="KAJ8792043.1"/>
    <property type="molecule type" value="Genomic_DNA"/>
</dbReference>
<sequence>MCTGRIVRSAPPVAHSPAQGAAGGAGAGADPRGGGEAGAGPLRPGRLLRVPLGHLLSTPGLTLATNGPQLLLLHWRLLQLRWLLHLQSLQMHLLQEELLLLLPRGLRQVCPGLRLQRGLGQVQLLCLMSRRACPGWQQSNQDEPAFYRFSYNRT</sequence>
<protein>
    <submittedName>
        <fullName evidence="2">Uncharacterized protein</fullName>
    </submittedName>
</protein>
<evidence type="ECO:0000313" key="2">
    <source>
        <dbReference type="EMBL" id="KAJ8792043.1"/>
    </source>
</evidence>
<reference evidence="2 3" key="1">
    <citation type="submission" date="2022-11" db="EMBL/GenBank/DDBJ databases">
        <title>Whole genome sequence of Eschrichtius robustus ER-17-0199.</title>
        <authorList>
            <person name="Bruniche-Olsen A."/>
            <person name="Black A.N."/>
            <person name="Fields C.J."/>
            <person name="Walden K."/>
            <person name="Dewoody J.A."/>
        </authorList>
    </citation>
    <scope>NUCLEOTIDE SEQUENCE [LARGE SCALE GENOMIC DNA]</scope>
    <source>
        <strain evidence="2">ER-17-0199</strain>
        <tissue evidence="2">Blubber</tissue>
    </source>
</reference>
<dbReference type="AlphaFoldDB" id="A0AB34HLL5"/>
<gene>
    <name evidence="2" type="ORF">J1605_020192</name>
</gene>
<dbReference type="Proteomes" id="UP001159641">
    <property type="component" value="Unassembled WGS sequence"/>
</dbReference>
<organism evidence="2 3">
    <name type="scientific">Eschrichtius robustus</name>
    <name type="common">California gray whale</name>
    <name type="synonym">Eschrichtius gibbosus</name>
    <dbReference type="NCBI Taxonomy" id="9764"/>
    <lineage>
        <taxon>Eukaryota</taxon>
        <taxon>Metazoa</taxon>
        <taxon>Chordata</taxon>
        <taxon>Craniata</taxon>
        <taxon>Vertebrata</taxon>
        <taxon>Euteleostomi</taxon>
        <taxon>Mammalia</taxon>
        <taxon>Eutheria</taxon>
        <taxon>Laurasiatheria</taxon>
        <taxon>Artiodactyla</taxon>
        <taxon>Whippomorpha</taxon>
        <taxon>Cetacea</taxon>
        <taxon>Mysticeti</taxon>
        <taxon>Eschrichtiidae</taxon>
        <taxon>Eschrichtius</taxon>
    </lineage>
</organism>
<proteinExistence type="predicted"/>
<accession>A0AB34HLL5</accession>
<name>A0AB34HLL5_ESCRO</name>